<dbReference type="RefSeq" id="WP_136575581.1">
    <property type="nucleotide sequence ID" value="NZ_STFF01000001.1"/>
</dbReference>
<name>A0A4S8I093_9BACT</name>
<dbReference type="NCBIfam" id="NF041742">
    <property type="entry name" value="WGxxGxxG_fam"/>
    <property type="match status" value="1"/>
</dbReference>
<reference evidence="3 4" key="1">
    <citation type="submission" date="2019-04" db="EMBL/GenBank/DDBJ databases">
        <title>Niastella caeni sp. nov., isolated from activated sludge.</title>
        <authorList>
            <person name="Sheng M."/>
        </authorList>
    </citation>
    <scope>NUCLEOTIDE SEQUENCE [LARGE SCALE GENOMIC DNA]</scope>
    <source>
        <strain evidence="3 4">HX-2-15</strain>
    </source>
</reference>
<proteinExistence type="predicted"/>
<protein>
    <recommendedName>
        <fullName evidence="5">WGxxGxxG-CTERM domain-containing protein</fullName>
    </recommendedName>
</protein>
<evidence type="ECO:0008006" key="5">
    <source>
        <dbReference type="Google" id="ProtNLM"/>
    </source>
</evidence>
<accession>A0A4S8I093</accession>
<keyword evidence="4" id="KW-1185">Reference proteome</keyword>
<evidence type="ECO:0000313" key="4">
    <source>
        <dbReference type="Proteomes" id="UP000306918"/>
    </source>
</evidence>
<gene>
    <name evidence="3" type="ORF">FAM09_02950</name>
</gene>
<organism evidence="3 4">
    <name type="scientific">Niastella caeni</name>
    <dbReference type="NCBI Taxonomy" id="2569763"/>
    <lineage>
        <taxon>Bacteria</taxon>
        <taxon>Pseudomonadati</taxon>
        <taxon>Bacteroidota</taxon>
        <taxon>Chitinophagia</taxon>
        <taxon>Chitinophagales</taxon>
        <taxon>Chitinophagaceae</taxon>
        <taxon>Niastella</taxon>
    </lineage>
</organism>
<evidence type="ECO:0000256" key="1">
    <source>
        <dbReference type="SAM" id="Phobius"/>
    </source>
</evidence>
<feature type="chain" id="PRO_5020480448" description="WGxxGxxG-CTERM domain-containing protein" evidence="2">
    <location>
        <begin position="26"/>
        <end position="77"/>
    </location>
</feature>
<feature type="signal peptide" evidence="2">
    <location>
        <begin position="1"/>
        <end position="25"/>
    </location>
</feature>
<keyword evidence="2" id="KW-0732">Signal</keyword>
<keyword evidence="1" id="KW-0472">Membrane</keyword>
<dbReference type="Proteomes" id="UP000306918">
    <property type="component" value="Unassembled WGS sequence"/>
</dbReference>
<evidence type="ECO:0000256" key="2">
    <source>
        <dbReference type="SAM" id="SignalP"/>
    </source>
</evidence>
<dbReference type="EMBL" id="STFF01000001">
    <property type="protein sequence ID" value="THU41091.1"/>
    <property type="molecule type" value="Genomic_DNA"/>
</dbReference>
<comment type="caution">
    <text evidence="3">The sequence shown here is derived from an EMBL/GenBank/DDBJ whole genome shotgun (WGS) entry which is preliminary data.</text>
</comment>
<keyword evidence="1" id="KW-0812">Transmembrane</keyword>
<dbReference type="OrthoDB" id="9970677at2"/>
<feature type="transmembrane region" description="Helical" evidence="1">
    <location>
        <begin position="45"/>
        <end position="62"/>
    </location>
</feature>
<dbReference type="AlphaFoldDB" id="A0A4S8I093"/>
<sequence>MKKFAKPFIAVVLCCSLTIATPLLAQNETNTSAAQTADRNEDDNTGKWGLAGLLGLIGLAGLRRRDDDNRTRVSRNP</sequence>
<evidence type="ECO:0000313" key="3">
    <source>
        <dbReference type="EMBL" id="THU41091.1"/>
    </source>
</evidence>
<keyword evidence="1" id="KW-1133">Transmembrane helix</keyword>